<dbReference type="PANTHER" id="PTHR31920">
    <property type="entry name" value="B3 DOMAIN-CONTAINING"/>
    <property type="match status" value="1"/>
</dbReference>
<evidence type="ECO:0000256" key="5">
    <source>
        <dbReference type="ARBA" id="ARBA00023242"/>
    </source>
</evidence>
<keyword evidence="5" id="KW-0539">Nucleus</keyword>
<protein>
    <recommendedName>
        <fullName evidence="7">TF-B3 domain-containing protein</fullName>
    </recommendedName>
</protein>
<dbReference type="SMART" id="SM01019">
    <property type="entry name" value="B3"/>
    <property type="match status" value="2"/>
</dbReference>
<dbReference type="AlphaFoldDB" id="A0AAD8IZ87"/>
<proteinExistence type="predicted"/>
<evidence type="ECO:0000256" key="6">
    <source>
        <dbReference type="SAM" id="MobiDB-lite"/>
    </source>
</evidence>
<reference evidence="8" key="2">
    <citation type="submission" date="2023-05" db="EMBL/GenBank/DDBJ databases">
        <authorList>
            <person name="Schelkunov M.I."/>
        </authorList>
    </citation>
    <scope>NUCLEOTIDE SEQUENCE</scope>
    <source>
        <strain evidence="8">Hsosn_3</strain>
        <tissue evidence="8">Leaf</tissue>
    </source>
</reference>
<organism evidence="8 9">
    <name type="scientific">Heracleum sosnowskyi</name>
    <dbReference type="NCBI Taxonomy" id="360622"/>
    <lineage>
        <taxon>Eukaryota</taxon>
        <taxon>Viridiplantae</taxon>
        <taxon>Streptophyta</taxon>
        <taxon>Embryophyta</taxon>
        <taxon>Tracheophyta</taxon>
        <taxon>Spermatophyta</taxon>
        <taxon>Magnoliopsida</taxon>
        <taxon>eudicotyledons</taxon>
        <taxon>Gunneridae</taxon>
        <taxon>Pentapetalae</taxon>
        <taxon>asterids</taxon>
        <taxon>campanulids</taxon>
        <taxon>Apiales</taxon>
        <taxon>Apiaceae</taxon>
        <taxon>Apioideae</taxon>
        <taxon>apioid superclade</taxon>
        <taxon>Tordylieae</taxon>
        <taxon>Tordyliinae</taxon>
        <taxon>Heracleum</taxon>
    </lineage>
</organism>
<accession>A0AAD8IZ87</accession>
<dbReference type="InterPro" id="IPR050655">
    <property type="entry name" value="Plant_B3_domain"/>
</dbReference>
<keyword evidence="4" id="KW-0804">Transcription</keyword>
<keyword evidence="9" id="KW-1185">Reference proteome</keyword>
<dbReference type="PROSITE" id="PS50863">
    <property type="entry name" value="B3"/>
    <property type="match status" value="2"/>
</dbReference>
<feature type="domain" description="TF-B3" evidence="7">
    <location>
        <begin position="175"/>
        <end position="275"/>
    </location>
</feature>
<gene>
    <name evidence="8" type="ORF">POM88_013801</name>
</gene>
<dbReference type="GO" id="GO:0005634">
    <property type="term" value="C:nucleus"/>
    <property type="evidence" value="ECO:0007669"/>
    <property type="project" value="UniProtKB-SubCell"/>
</dbReference>
<dbReference type="GO" id="GO:0003677">
    <property type="term" value="F:DNA binding"/>
    <property type="evidence" value="ECO:0007669"/>
    <property type="project" value="UniProtKB-KW"/>
</dbReference>
<sequence>MESFDDEQTLDFFDVYLPDTNGQKLLIPSLFMENYKGKIPSTVTLKDLSGRCWQAEIQQTKEGFFIYNGWERFVIDNSVELGSFFVLRYVESSSSFVVKIFDPDGIKVEDLARVKIEDSDAEEETDTVQNYTENVPARNGQSPEGVKQSESPSRGSTVDKKRKFVKPTEHVPTENPCFRAKYRPSTPQTLYVPQKLLVQHSIKLNKSMNLLDHNGKVWPLTITHLRDGRTVIRQGWKAFLEHYNLDTQKEEMDLEIIRRSGTDCEELKVHIIKRVTPRGRGRPRDCKEINPRGPGRPRKWHHPSKSKASVKLSL</sequence>
<dbReference type="EMBL" id="JAUIZM010000003">
    <property type="protein sequence ID" value="KAK1394745.1"/>
    <property type="molecule type" value="Genomic_DNA"/>
</dbReference>
<dbReference type="SUPFAM" id="SSF101936">
    <property type="entry name" value="DNA-binding pseudobarrel domain"/>
    <property type="match status" value="2"/>
</dbReference>
<dbReference type="Pfam" id="PF02362">
    <property type="entry name" value="B3"/>
    <property type="match status" value="2"/>
</dbReference>
<evidence type="ECO:0000256" key="2">
    <source>
        <dbReference type="ARBA" id="ARBA00023015"/>
    </source>
</evidence>
<keyword evidence="2" id="KW-0805">Transcription regulation</keyword>
<keyword evidence="3" id="KW-0238">DNA-binding</keyword>
<evidence type="ECO:0000313" key="8">
    <source>
        <dbReference type="EMBL" id="KAK1394745.1"/>
    </source>
</evidence>
<comment type="subcellular location">
    <subcellularLocation>
        <location evidence="1">Nucleus</location>
    </subcellularLocation>
</comment>
<dbReference type="Gene3D" id="2.40.330.10">
    <property type="entry name" value="DNA-binding pseudobarrel domain"/>
    <property type="match status" value="2"/>
</dbReference>
<feature type="region of interest" description="Disordered" evidence="6">
    <location>
        <begin position="118"/>
        <end position="180"/>
    </location>
</feature>
<feature type="domain" description="TF-B3" evidence="7">
    <location>
        <begin position="10"/>
        <end position="104"/>
    </location>
</feature>
<evidence type="ECO:0000256" key="1">
    <source>
        <dbReference type="ARBA" id="ARBA00004123"/>
    </source>
</evidence>
<comment type="caution">
    <text evidence="8">The sequence shown here is derived from an EMBL/GenBank/DDBJ whole genome shotgun (WGS) entry which is preliminary data.</text>
</comment>
<dbReference type="InterPro" id="IPR015300">
    <property type="entry name" value="DNA-bd_pseudobarrel_sf"/>
</dbReference>
<name>A0AAD8IZ87_9APIA</name>
<feature type="compositionally biased region" description="Basic residues" evidence="6">
    <location>
        <begin position="295"/>
        <end position="305"/>
    </location>
</feature>
<dbReference type="Proteomes" id="UP001237642">
    <property type="component" value="Unassembled WGS sequence"/>
</dbReference>
<evidence type="ECO:0000256" key="3">
    <source>
        <dbReference type="ARBA" id="ARBA00023125"/>
    </source>
</evidence>
<evidence type="ECO:0000256" key="4">
    <source>
        <dbReference type="ARBA" id="ARBA00023163"/>
    </source>
</evidence>
<evidence type="ECO:0000313" key="9">
    <source>
        <dbReference type="Proteomes" id="UP001237642"/>
    </source>
</evidence>
<evidence type="ECO:0000259" key="7">
    <source>
        <dbReference type="PROSITE" id="PS50863"/>
    </source>
</evidence>
<dbReference type="CDD" id="cd10017">
    <property type="entry name" value="B3_DNA"/>
    <property type="match status" value="2"/>
</dbReference>
<feature type="region of interest" description="Disordered" evidence="6">
    <location>
        <begin position="276"/>
        <end position="314"/>
    </location>
</feature>
<dbReference type="InterPro" id="IPR003340">
    <property type="entry name" value="B3_DNA-bd"/>
</dbReference>
<reference evidence="8" key="1">
    <citation type="submission" date="2023-02" db="EMBL/GenBank/DDBJ databases">
        <title>Genome of toxic invasive species Heracleum sosnowskyi carries increased number of genes despite the absence of recent whole-genome duplications.</title>
        <authorList>
            <person name="Schelkunov M."/>
            <person name="Shtratnikova V."/>
            <person name="Makarenko M."/>
            <person name="Klepikova A."/>
            <person name="Omelchenko D."/>
            <person name="Novikova G."/>
            <person name="Obukhova E."/>
            <person name="Bogdanov V."/>
            <person name="Penin A."/>
            <person name="Logacheva M."/>
        </authorList>
    </citation>
    <scope>NUCLEOTIDE SEQUENCE</scope>
    <source>
        <strain evidence="8">Hsosn_3</strain>
        <tissue evidence="8">Leaf</tissue>
    </source>
</reference>
<dbReference type="PANTHER" id="PTHR31920:SF135">
    <property type="entry name" value="B3 DOMAIN-CONTAINING PROTEIN OS03G0621600-RELATED"/>
    <property type="match status" value="1"/>
</dbReference>